<protein>
    <submittedName>
        <fullName evidence="2">Beta-xylosidase</fullName>
    </submittedName>
</protein>
<feature type="chain" id="PRO_5046666838" evidence="1">
    <location>
        <begin position="23"/>
        <end position="338"/>
    </location>
</feature>
<dbReference type="InterPro" id="IPR017853">
    <property type="entry name" value="GH"/>
</dbReference>
<organism evidence="2 3">
    <name type="scientific">Burkholderia metallica</name>
    <dbReference type="NCBI Taxonomy" id="488729"/>
    <lineage>
        <taxon>Bacteria</taxon>
        <taxon>Pseudomonadati</taxon>
        <taxon>Pseudomonadota</taxon>
        <taxon>Betaproteobacteria</taxon>
        <taxon>Burkholderiales</taxon>
        <taxon>Burkholderiaceae</taxon>
        <taxon>Burkholderia</taxon>
        <taxon>Burkholderia cepacia complex</taxon>
    </lineage>
</organism>
<dbReference type="EMBL" id="JAUJSQ010000013">
    <property type="protein sequence ID" value="MDN7935070.1"/>
    <property type="molecule type" value="Genomic_DNA"/>
</dbReference>
<accession>A0ABT8PIV6</accession>
<feature type="signal peptide" evidence="1">
    <location>
        <begin position="1"/>
        <end position="22"/>
    </location>
</feature>
<dbReference type="PROSITE" id="PS51257">
    <property type="entry name" value="PROKAR_LIPOPROTEIN"/>
    <property type="match status" value="1"/>
</dbReference>
<proteinExistence type="predicted"/>
<dbReference type="SUPFAM" id="SSF51445">
    <property type="entry name" value="(Trans)glycosidases"/>
    <property type="match status" value="1"/>
</dbReference>
<dbReference type="PANTHER" id="PTHR12631:SF10">
    <property type="entry name" value="BETA-XYLOSIDASE-LIKE PROTEIN-RELATED"/>
    <property type="match status" value="1"/>
</dbReference>
<dbReference type="Gene3D" id="3.20.20.80">
    <property type="entry name" value="Glycosidases"/>
    <property type="match status" value="1"/>
</dbReference>
<dbReference type="RefSeq" id="WP_301756995.1">
    <property type="nucleotide sequence ID" value="NZ_JAUJSQ010000013.1"/>
</dbReference>
<dbReference type="PANTHER" id="PTHR12631">
    <property type="entry name" value="ALPHA-L-IDURONIDASE"/>
    <property type="match status" value="1"/>
</dbReference>
<reference evidence="2" key="1">
    <citation type="submission" date="2023-07" db="EMBL/GenBank/DDBJ databases">
        <title>A collection of bacterial strains from the Burkholderia cepacia Research Laboratory and Repository.</title>
        <authorList>
            <person name="Lipuma J."/>
            <person name="Spilker T."/>
            <person name="Caverly L."/>
        </authorList>
    </citation>
    <scope>NUCLEOTIDE SEQUENCE</scope>
    <source>
        <strain evidence="2">AU42020</strain>
    </source>
</reference>
<evidence type="ECO:0000313" key="2">
    <source>
        <dbReference type="EMBL" id="MDN7935070.1"/>
    </source>
</evidence>
<evidence type="ECO:0000256" key="1">
    <source>
        <dbReference type="SAM" id="SignalP"/>
    </source>
</evidence>
<dbReference type="InterPro" id="IPR051923">
    <property type="entry name" value="Glycosyl_Hydrolase_39"/>
</dbReference>
<keyword evidence="1" id="KW-0732">Signal</keyword>
<dbReference type="Proteomes" id="UP001171606">
    <property type="component" value="Unassembled WGS sequence"/>
</dbReference>
<evidence type="ECO:0000313" key="3">
    <source>
        <dbReference type="Proteomes" id="UP001171606"/>
    </source>
</evidence>
<keyword evidence="3" id="KW-1185">Reference proteome</keyword>
<gene>
    <name evidence="2" type="ORF">QZM52_27735</name>
</gene>
<name>A0ABT8PIV6_9BURK</name>
<sequence length="338" mass="36000">MHIVFRYPLIVALALTAGCAGARDRAPWPAPAHDGAPLVGVQVKLQSFTADDAQRIRHAGFGFVRMGVWTDRLAQPAYRATVDAAVATAHAAHLPVLLTIRALEPLAPRDAPPDRRAALLAEAGASMAGTVMRLADAYRARLLAIELWNEPDLAKYWPTGDVDTTFAPFMKAVCARFGARRPNVPVIGFAFSRAPFAGSAPDRLLEPLAPSLAGCVDAISYHAYGMTPAQIRAAAQDVRARYGLPVAITEDGATSAGVDGDRRQVQRLTTLLRASGELETPLISIYEWADTPNGPDAAQRNYGLVRADRTAKPALDAVEHALRAGQPHARSGRPNGGG</sequence>
<comment type="caution">
    <text evidence="2">The sequence shown here is derived from an EMBL/GenBank/DDBJ whole genome shotgun (WGS) entry which is preliminary data.</text>
</comment>